<feature type="active site" evidence="9">
    <location>
        <position position="165"/>
    </location>
</feature>
<evidence type="ECO:0000256" key="8">
    <source>
        <dbReference type="ARBA" id="ARBA00057335"/>
    </source>
</evidence>
<keyword evidence="14" id="KW-1185">Reference proteome</keyword>
<comment type="catalytic activity">
    <reaction evidence="7 10">
        <text>[(1-&gt;4)-alpha-D-galacturonosyl methyl ester](n) + n H2O = [(1-&gt;4)-alpha-D-galacturonosyl](n) + n methanol + n H(+)</text>
        <dbReference type="Rhea" id="RHEA:22380"/>
        <dbReference type="Rhea" id="RHEA-COMP:14570"/>
        <dbReference type="Rhea" id="RHEA-COMP:14573"/>
        <dbReference type="ChEBI" id="CHEBI:15377"/>
        <dbReference type="ChEBI" id="CHEBI:15378"/>
        <dbReference type="ChEBI" id="CHEBI:17790"/>
        <dbReference type="ChEBI" id="CHEBI:140522"/>
        <dbReference type="ChEBI" id="CHEBI:140523"/>
        <dbReference type="EC" id="3.1.1.11"/>
    </reaction>
</comment>
<organism evidence="12 14">
    <name type="scientific">Saponaria officinalis</name>
    <name type="common">Common soapwort</name>
    <name type="synonym">Lychnis saponaria</name>
    <dbReference type="NCBI Taxonomy" id="3572"/>
    <lineage>
        <taxon>Eukaryota</taxon>
        <taxon>Viridiplantae</taxon>
        <taxon>Streptophyta</taxon>
        <taxon>Embryophyta</taxon>
        <taxon>Tracheophyta</taxon>
        <taxon>Spermatophyta</taxon>
        <taxon>Magnoliopsida</taxon>
        <taxon>eudicotyledons</taxon>
        <taxon>Gunneridae</taxon>
        <taxon>Pentapetalae</taxon>
        <taxon>Caryophyllales</taxon>
        <taxon>Caryophyllaceae</taxon>
        <taxon>Caryophylleae</taxon>
        <taxon>Saponaria</taxon>
    </lineage>
</organism>
<dbReference type="FunFam" id="2.160.20.10:FF:000013">
    <property type="entry name" value="Pectinesterase"/>
    <property type="match status" value="1"/>
</dbReference>
<evidence type="ECO:0000256" key="10">
    <source>
        <dbReference type="RuleBase" id="RU000589"/>
    </source>
</evidence>
<dbReference type="Proteomes" id="UP001443914">
    <property type="component" value="Unassembled WGS sequence"/>
</dbReference>
<evidence type="ECO:0000256" key="6">
    <source>
        <dbReference type="ARBA" id="ARBA00023180"/>
    </source>
</evidence>
<evidence type="ECO:0000256" key="7">
    <source>
        <dbReference type="ARBA" id="ARBA00047928"/>
    </source>
</evidence>
<sequence length="303" mass="33587">MECKSGSDSSKVAYTITVSKNGGANFTTITAAVNSIPTTNDQWIKISVSPGTYQEQVQVYNKQCIVLEGQDRSTTTITYGAHASTQESITFDVFADNFVARGITFENSYNRPLTPYVKQAPAVALRAFGDKHAYYSCGFLGYQDTLWDQQGRHYFSFCYIEGTVDFIFGSGQSVYKRCHMKVTGSGYITAQGRSSAQDQSGYVFIKCRVLGTGLVALGRAYGPFSRVIFMNSYFENVIAPQGWSIWGQTGHENDVTYAEVNCAGPGADTSKRVPWVKKLSGTELRQYEREVFIDQEGWIAKLP</sequence>
<protein>
    <recommendedName>
        <fullName evidence="3 10">Pectinesterase</fullName>
        <ecNumber evidence="3 10">3.1.1.11</ecNumber>
    </recommendedName>
</protein>
<dbReference type="Pfam" id="PF01095">
    <property type="entry name" value="Pectinesterase"/>
    <property type="match status" value="1"/>
</dbReference>
<dbReference type="Gene3D" id="2.160.20.10">
    <property type="entry name" value="Single-stranded right-handed beta-helix, Pectin lyase-like"/>
    <property type="match status" value="1"/>
</dbReference>
<dbReference type="PROSITE" id="PS00503">
    <property type="entry name" value="PECTINESTERASE_2"/>
    <property type="match status" value="1"/>
</dbReference>
<dbReference type="GO" id="GO:0030599">
    <property type="term" value="F:pectinesterase activity"/>
    <property type="evidence" value="ECO:0007669"/>
    <property type="project" value="UniProtKB-UniRule"/>
</dbReference>
<comment type="similarity">
    <text evidence="2">Belongs to the pectinesterase family.</text>
</comment>
<dbReference type="AlphaFoldDB" id="A0AAW1JLN2"/>
<reference evidence="12 14" key="1">
    <citation type="submission" date="2024-03" db="EMBL/GenBank/DDBJ databases">
        <title>WGS assembly of Saponaria officinalis var. Norfolk2.</title>
        <authorList>
            <person name="Jenkins J."/>
            <person name="Shu S."/>
            <person name="Grimwood J."/>
            <person name="Barry K."/>
            <person name="Goodstein D."/>
            <person name="Schmutz J."/>
            <person name="Leebens-Mack J."/>
            <person name="Osbourn A."/>
        </authorList>
    </citation>
    <scope>NUCLEOTIDE SEQUENCE [LARGE SCALE GENOMIC DNA]</scope>
    <source>
        <strain evidence="14">cv. Norfolk2</strain>
        <strain evidence="12">JIC</strain>
        <tissue evidence="12">Leaf</tissue>
    </source>
</reference>
<dbReference type="InterPro" id="IPR012334">
    <property type="entry name" value="Pectin_lyas_fold"/>
</dbReference>
<dbReference type="InterPro" id="IPR011050">
    <property type="entry name" value="Pectin_lyase_fold/virulence"/>
</dbReference>
<dbReference type="InterPro" id="IPR033131">
    <property type="entry name" value="Pectinesterase_Asp_AS"/>
</dbReference>
<feature type="domain" description="Pectinesterase catalytic" evidence="11">
    <location>
        <begin position="16"/>
        <end position="294"/>
    </location>
</feature>
<comment type="caution">
    <text evidence="12">The sequence shown here is derived from an EMBL/GenBank/DDBJ whole genome shotgun (WGS) entry which is preliminary data.</text>
</comment>
<dbReference type="InterPro" id="IPR000070">
    <property type="entry name" value="Pectinesterase_cat"/>
</dbReference>
<keyword evidence="6" id="KW-0325">Glycoprotein</keyword>
<dbReference type="PANTHER" id="PTHR31321:SF134">
    <property type="entry name" value="PECTINESTERASE"/>
    <property type="match status" value="1"/>
</dbReference>
<dbReference type="EMBL" id="JBDFQZ010000007">
    <property type="protein sequence ID" value="KAK9704980.1"/>
    <property type="molecule type" value="Genomic_DNA"/>
</dbReference>
<keyword evidence="4 10" id="KW-0378">Hydrolase</keyword>
<evidence type="ECO:0000313" key="14">
    <source>
        <dbReference type="Proteomes" id="UP001443914"/>
    </source>
</evidence>
<evidence type="ECO:0000313" key="13">
    <source>
        <dbReference type="EMBL" id="KAK9704980.1"/>
    </source>
</evidence>
<evidence type="ECO:0000256" key="3">
    <source>
        <dbReference type="ARBA" id="ARBA00013229"/>
    </source>
</evidence>
<evidence type="ECO:0000313" key="12">
    <source>
        <dbReference type="EMBL" id="KAK9704977.1"/>
    </source>
</evidence>
<dbReference type="EC" id="3.1.1.11" evidence="3 10"/>
<evidence type="ECO:0000256" key="5">
    <source>
        <dbReference type="ARBA" id="ARBA00023085"/>
    </source>
</evidence>
<accession>A0AAW1JLN2</accession>
<proteinExistence type="inferred from homology"/>
<keyword evidence="5 10" id="KW-0063">Aspartyl esterase</keyword>
<evidence type="ECO:0000256" key="2">
    <source>
        <dbReference type="ARBA" id="ARBA00008891"/>
    </source>
</evidence>
<comment type="function">
    <text evidence="8">Acts in the modification of cell walls via demethylesterification of cell wall pectin.</text>
</comment>
<dbReference type="PANTHER" id="PTHR31321">
    <property type="entry name" value="ACYL-COA THIOESTER HYDROLASE YBHC-RELATED"/>
    <property type="match status" value="1"/>
</dbReference>
<evidence type="ECO:0000256" key="4">
    <source>
        <dbReference type="ARBA" id="ARBA00022801"/>
    </source>
</evidence>
<dbReference type="SUPFAM" id="SSF51126">
    <property type="entry name" value="Pectin lyase-like"/>
    <property type="match status" value="1"/>
</dbReference>
<gene>
    <name evidence="12" type="ORF">RND81_07G024400</name>
    <name evidence="13" type="ORF">RND81_07G024600</name>
</gene>
<dbReference type="EMBL" id="JBDFQZ010000007">
    <property type="protein sequence ID" value="KAK9704977.1"/>
    <property type="molecule type" value="Genomic_DNA"/>
</dbReference>
<dbReference type="GO" id="GO:0045490">
    <property type="term" value="P:pectin catabolic process"/>
    <property type="evidence" value="ECO:0007669"/>
    <property type="project" value="UniProtKB-UniRule"/>
</dbReference>
<name>A0AAW1JLN2_SAPOF</name>
<dbReference type="GO" id="GO:0042545">
    <property type="term" value="P:cell wall modification"/>
    <property type="evidence" value="ECO:0007669"/>
    <property type="project" value="UniProtKB-UniRule"/>
</dbReference>
<evidence type="ECO:0000256" key="1">
    <source>
        <dbReference type="ARBA" id="ARBA00005184"/>
    </source>
</evidence>
<evidence type="ECO:0000256" key="9">
    <source>
        <dbReference type="PROSITE-ProRule" id="PRU10040"/>
    </source>
</evidence>
<comment type="pathway">
    <text evidence="1 10">Glycan metabolism; pectin degradation; 2-dehydro-3-deoxy-D-gluconate from pectin: step 1/5.</text>
</comment>
<evidence type="ECO:0000259" key="11">
    <source>
        <dbReference type="Pfam" id="PF01095"/>
    </source>
</evidence>